<dbReference type="CDD" id="cd12148">
    <property type="entry name" value="fungal_TF_MHR"/>
    <property type="match status" value="1"/>
</dbReference>
<dbReference type="PANTHER" id="PTHR31668">
    <property type="entry name" value="GLUCOSE TRANSPORT TRANSCRIPTION REGULATOR RGT1-RELATED-RELATED"/>
    <property type="match status" value="1"/>
</dbReference>
<dbReference type="SMART" id="SM00066">
    <property type="entry name" value="GAL4"/>
    <property type="match status" value="1"/>
</dbReference>
<keyword evidence="5" id="KW-1185">Reference proteome</keyword>
<dbReference type="Pfam" id="PF04082">
    <property type="entry name" value="Fungal_trans"/>
    <property type="match status" value="1"/>
</dbReference>
<dbReference type="Proteomes" id="UP001329825">
    <property type="component" value="Chromosome 4"/>
</dbReference>
<evidence type="ECO:0000259" key="3">
    <source>
        <dbReference type="PROSITE" id="PS00463"/>
    </source>
</evidence>
<keyword evidence="1" id="KW-0479">Metal-binding</keyword>
<dbReference type="RefSeq" id="XP_062790814.1">
    <property type="nucleotide sequence ID" value="XM_062934763.1"/>
</dbReference>
<dbReference type="InterPro" id="IPR036864">
    <property type="entry name" value="Zn2-C6_fun-type_DNA-bd_sf"/>
</dbReference>
<sequence length="640" mass="72451">MASVVNQRKFKSKQDRPCDNCRRLKQQCVVIQRGSPCRLCQQRNRICTFDQPVPKRRNQRSTLHPTISISQSNNTGIEGWDTLKATPSILAHDAAIGEASVFDVLREDRSAHVEVVQDLSVEDLDDDEFDALDAADWEESHFLGLGALSDFGLGDFKAGVDMVKIKHMVFRQVSQDPNHPVVFSRNPSRIFGNTGDGRELFDRMKSLLGEWNYTQLLEIFIERSLPAMPFMNAVRLRGACENWRGAGSFPYALLAGIIAATVVYVPQLWDKGTELWKIAVQALDDEYRRPINLRTVQLSLVHLSMRPNWNQSASAIELARAIGAAKLLGLHLDSSKWRLPRWERTVRKRVWWSLILQDKWRAALFDRPSNLAGFLHQVPPPSLLDDDWGGSDPSSGPSMLAFILMCKSTSILDDLQDSGSNNVVFLEALSRRTASLRDELKTALIEPAPGEGLSPGAQSTHLSLLGLDVMIMKKLFDKLKNLSITISPRVYISLLAVCERLVKMLEGLTDYDFDEFWQPFCYIHITNTNALLLQIAELHRHQRRSHDSPFDRSIDLIRRALKAVVRDTDTYGWDESRAVRCRTTTMITSKTDPIYLDLLSSSLLPPKPVTQPELDLSQIWDLDSLKDLEGTVFESFLGWQ</sequence>
<evidence type="ECO:0000313" key="4">
    <source>
        <dbReference type="EMBL" id="WRT66074.1"/>
    </source>
</evidence>
<dbReference type="CDD" id="cd00067">
    <property type="entry name" value="GAL4"/>
    <property type="match status" value="1"/>
</dbReference>
<dbReference type="InterPro" id="IPR050797">
    <property type="entry name" value="Carb_Metab_Trans_Reg"/>
</dbReference>
<dbReference type="EMBL" id="CP141884">
    <property type="protein sequence ID" value="WRT66074.1"/>
    <property type="molecule type" value="Genomic_DNA"/>
</dbReference>
<protein>
    <recommendedName>
        <fullName evidence="3">Zn(2)-C6 fungal-type domain-containing protein</fullName>
    </recommendedName>
</protein>
<dbReference type="GeneID" id="87955158"/>
<dbReference type="SUPFAM" id="SSF57701">
    <property type="entry name" value="Zn2/Cys6 DNA-binding domain"/>
    <property type="match status" value="1"/>
</dbReference>
<proteinExistence type="predicted"/>
<reference evidence="4 5" key="1">
    <citation type="submission" date="2024-01" db="EMBL/GenBank/DDBJ databases">
        <title>Comparative genomics of Cryptococcus and Kwoniella reveals pathogenesis evolution and contrasting modes of karyotype evolution via chromosome fusion or intercentromeric recombination.</title>
        <authorList>
            <person name="Coelho M.A."/>
            <person name="David-Palma M."/>
            <person name="Shea T."/>
            <person name="Bowers K."/>
            <person name="McGinley-Smith S."/>
            <person name="Mohammad A.W."/>
            <person name="Gnirke A."/>
            <person name="Yurkov A.M."/>
            <person name="Nowrousian M."/>
            <person name="Sun S."/>
            <person name="Cuomo C.A."/>
            <person name="Heitman J."/>
        </authorList>
    </citation>
    <scope>NUCLEOTIDE SEQUENCE [LARGE SCALE GENOMIC DNA]</scope>
    <source>
        <strain evidence="4">CBS 11374</strain>
    </source>
</reference>
<evidence type="ECO:0000313" key="5">
    <source>
        <dbReference type="Proteomes" id="UP001329825"/>
    </source>
</evidence>
<dbReference type="Gene3D" id="4.10.240.10">
    <property type="entry name" value="Zn(2)-C6 fungal-type DNA-binding domain"/>
    <property type="match status" value="1"/>
</dbReference>
<dbReference type="SMART" id="SM00906">
    <property type="entry name" value="Fungal_trans"/>
    <property type="match status" value="1"/>
</dbReference>
<dbReference type="InterPro" id="IPR007219">
    <property type="entry name" value="XnlR_reg_dom"/>
</dbReference>
<name>A0ABZ1CXN2_9TREE</name>
<evidence type="ECO:0000256" key="2">
    <source>
        <dbReference type="ARBA" id="ARBA00023242"/>
    </source>
</evidence>
<feature type="domain" description="Zn(2)-C6 fungal-type" evidence="3">
    <location>
        <begin position="17"/>
        <end position="47"/>
    </location>
</feature>
<evidence type="ECO:0000256" key="1">
    <source>
        <dbReference type="ARBA" id="ARBA00022723"/>
    </source>
</evidence>
<organism evidence="4 5">
    <name type="scientific">Kwoniella shivajii</name>
    <dbReference type="NCBI Taxonomy" id="564305"/>
    <lineage>
        <taxon>Eukaryota</taxon>
        <taxon>Fungi</taxon>
        <taxon>Dikarya</taxon>
        <taxon>Basidiomycota</taxon>
        <taxon>Agaricomycotina</taxon>
        <taxon>Tremellomycetes</taxon>
        <taxon>Tremellales</taxon>
        <taxon>Cryptococcaceae</taxon>
        <taxon>Kwoniella</taxon>
    </lineage>
</organism>
<dbReference type="PROSITE" id="PS00463">
    <property type="entry name" value="ZN2_CY6_FUNGAL_1"/>
    <property type="match status" value="1"/>
</dbReference>
<accession>A0ABZ1CXN2</accession>
<dbReference type="PANTHER" id="PTHR31668:SF10">
    <property type="entry name" value="ZN(II)2CYS6 TRANSCRIPTION FACTOR (EUROFUNG)"/>
    <property type="match status" value="1"/>
</dbReference>
<gene>
    <name evidence="4" type="ORF">IL334_003027</name>
</gene>
<keyword evidence="2" id="KW-0539">Nucleus</keyword>
<dbReference type="InterPro" id="IPR001138">
    <property type="entry name" value="Zn2Cys6_DnaBD"/>
</dbReference>